<reference evidence="2" key="1">
    <citation type="submission" date="2020-02" db="EMBL/GenBank/DDBJ databases">
        <authorList>
            <person name="Meier V. D."/>
        </authorList>
    </citation>
    <scope>NUCLEOTIDE SEQUENCE</scope>
    <source>
        <strain evidence="2">AVDCRST_MAG05</strain>
    </source>
</reference>
<evidence type="ECO:0000313" key="2">
    <source>
        <dbReference type="EMBL" id="CAA9478173.1"/>
    </source>
</evidence>
<organism evidence="2">
    <name type="scientific">uncultured Rubrobacteraceae bacterium</name>
    <dbReference type="NCBI Taxonomy" id="349277"/>
    <lineage>
        <taxon>Bacteria</taxon>
        <taxon>Bacillati</taxon>
        <taxon>Actinomycetota</taxon>
        <taxon>Rubrobacteria</taxon>
        <taxon>Rubrobacterales</taxon>
        <taxon>Rubrobacteraceae</taxon>
        <taxon>environmental samples</taxon>
    </lineage>
</organism>
<name>A0A6J4RVC9_9ACTN</name>
<dbReference type="AlphaFoldDB" id="A0A6J4RVC9"/>
<sequence>MPWPDSIPAPAGLHRKGAKPATSRSNLYRNAITLYRVLTLPANNREVGQRTTVEVWKT</sequence>
<accession>A0A6J4RVC9</accession>
<evidence type="ECO:0000256" key="1">
    <source>
        <dbReference type="SAM" id="MobiDB-lite"/>
    </source>
</evidence>
<protein>
    <submittedName>
        <fullName evidence="2">Uncharacterized protein</fullName>
    </submittedName>
</protein>
<dbReference type="EMBL" id="CADCVM010000123">
    <property type="protein sequence ID" value="CAA9478173.1"/>
    <property type="molecule type" value="Genomic_DNA"/>
</dbReference>
<feature type="region of interest" description="Disordered" evidence="1">
    <location>
        <begin position="1"/>
        <end position="22"/>
    </location>
</feature>
<gene>
    <name evidence="2" type="ORF">AVDCRST_MAG05-1102</name>
</gene>
<proteinExistence type="predicted"/>